<dbReference type="RefSeq" id="XP_044559448.1">
    <property type="nucleotide sequence ID" value="XM_044709819.1"/>
</dbReference>
<dbReference type="Gene3D" id="3.40.50.410">
    <property type="entry name" value="von Willebrand factor, type A domain"/>
    <property type="match status" value="1"/>
</dbReference>
<reference evidence="3 4" key="1">
    <citation type="journal article" date="2019" name="Sci. Rep.">
        <title>Nanopore sequencing improves the draft genome of the human pathogenic amoeba Naegleria fowleri.</title>
        <authorList>
            <person name="Liechti N."/>
            <person name="Schurch N."/>
            <person name="Bruggmann R."/>
            <person name="Wittwer M."/>
        </authorList>
    </citation>
    <scope>NUCLEOTIDE SEQUENCE [LARGE SCALE GENOMIC DNA]</scope>
    <source>
        <strain evidence="3 4">ATCC 30894</strain>
    </source>
</reference>
<dbReference type="Pfam" id="PF00092">
    <property type="entry name" value="VWA"/>
    <property type="match status" value="1"/>
</dbReference>
<dbReference type="VEuPathDB" id="AmoebaDB:NfTy_077470"/>
<dbReference type="InterPro" id="IPR036465">
    <property type="entry name" value="vWFA_dom_sf"/>
</dbReference>
<dbReference type="OrthoDB" id="10256829at2759"/>
<dbReference type="Pfam" id="PF17803">
    <property type="entry name" value="Cadherin_4"/>
    <property type="match status" value="1"/>
</dbReference>
<dbReference type="Gene3D" id="2.60.40.2810">
    <property type="match status" value="3"/>
</dbReference>
<dbReference type="Proteomes" id="UP000444721">
    <property type="component" value="Unassembled WGS sequence"/>
</dbReference>
<feature type="domain" description="VWFA" evidence="2">
    <location>
        <begin position="2032"/>
        <end position="2140"/>
    </location>
</feature>
<dbReference type="CDD" id="cd01450">
    <property type="entry name" value="vWFA_subfamily_ECM"/>
    <property type="match status" value="1"/>
</dbReference>
<sequence>MPETITLGSTTAARQVVGFNLSLLKGGTITQTIVGGIITSLVIASTVATIILVSVGVGYSPPEPKNDMATTFKRVPVTLDVLLNDVDPRGGNLTLTNIVVNPRYGVAKIISKSKIMYQSIGAFTGNDSFSYEVSNSFMTANATVTIQVLNRPPEAIPIVKTVPKNANRYLIDIFSYIGDNGEHISDVDKDAIYVESFNGNHIVGGNDTNLGVVEKETWTGFYYTPKKDFNGVEQFYYVISDGNDTATSTITISIQNNAPTCADDTFQVPKYRGAVLDVLKNDRDINGDEIFISRALGTGYGSVSLRNNSKLVYYYTSGELTTKYGDSFEYSISDSMLESSCVVFIQVYNSPPDVFTRTVTVGKSTTDNLIPIQYFDPDRKDLITLKKIAPSLNTLSPAASVQLAKSHETLYFECCDFIDVEINNYTIVFTPTPNTVYTTTLDITMTDGEAEGTGKLTINVVNNPPTPVDDIASCGKNLETLINVIENDFDVDKGDTALLKLTNNGWIAATEKGGSISIFNNTHVQYVAPKDLVGTTDVAYYRVTDQSLDGTGKPDPTGFATGKITISLINNPPTPMDDVITIPKGIVSVLNVLANDVDPNDGPSSVKKIKSVSSSEQKNISSTIMVNYFNSDTDGVSYTAVNEEYTDSFLYDVTDKDGMDSTYKAKVTLNVVNTAPVANNDNFSTKWNRSVDCDVKANDYDQNGDLPRATVSIVSQPTHGSAVVMGYKVRYTPTNGYVGPDSFTYRLNDLSSLNAESNVATVTVQVTNTAPVTQPDTVSTHWRNPIGVLVSPLTNDNDPEGDAMVVSGVTVSASVGTATLVDSQTVKFVPSTAAPITLSAKQFTYTASDYNLQSSGTVNVEFTNTKPVGQDDTYSMHWAAGATALTVLKNDMDADGDSLSIGSVDTTTYVTKGTVANSGSSILYTPIKNGVTDKFAYYPNDGAENSVTPAVVTITFTNNEKPTADDASLTIHWRSLANQGGKQLFDVLTKTVDADGDAFSLSVTTSSSCAKVNNAGKDNVQVSVATGSIGKTSCSYTVSDGLDQSTATVSVTTTNNAPTCSDIITSFNPANFDIGQQYSIASYVSDADANDVAFLAPTGLSGATGGDQFYVDSVSKNIVFKPAKTVGVRTLSYQVTDGVGTSASCMFKVSVNSISPSDYTKRYDIHWNATNAVLNILDTFPSSNIVSINPGTMTGTASISGRTILYTPKRAVGFDTFTVSISDGVSTYQVTVEVTVFNNAPSATVPQATTTWSSTIGVTIDLLANYVDPDYTASRESLGTVTSLITTGTSGSVTLQSSRYAKYLPQGTFTGYDQFKAVITDGLASVTVIATVLVTNTPPTTVPKSVTIKWSQHKAGYAINVLNVNGATDSDAENNPLTATVTGGVSPSSAGTVQLTTSPTATVKAGASVYLGTFSFSYSASDSIASTPGSVSVTVTNTLPSPTPYSIDLHWRSNNVALDPVISYAPTRQDVDGDSLTITAASAQKGTASANTNTITYSAPASLGLDVVSYTLSDGAQTVSNAQTVVNVNVVNTNPNAASLTTSGKWSAPITKDVTGACTDNDSLDSSFVTFNGVVSNAVGGTTSVAGNVVSFTSNLAASSYSLSGNVYSATGSYKYTCTDGLGTSQGTVTVTVTNNVPTGTGASVTVARNYQTTTYDFTWAQMGTFSDADGDTISVIKVATTSDVTVTTTATGIRLTTSPTVLGAKVITFKLFDGLHESVNTLTFTVTFTNAAPTCSAATFNVNKGTSTDVLPTLRTLIADANNDALSVSLTGTFPSSLGLFSGTVFTSSKSNSGSSSAVSYSVSDTQSTTTCGMTITVSNRAPTAQDTSFSFTSVSNNYVHTATYNLASDPDGDSLSYSMGSNNCGSVATSVTVSSAGLITFTRKSSVIVGSCNLVIRATDNDASSPLSATANVQIVLQATPPAAKDDRFSINQGQTIRIFVSQMFANDNDEFGQTSGLSFVSTSCPDASYCHKTPRVVNVNGQVAIELDSDPNTCQADKFRYTAVTSFGTQMSANVFVEFKNCYCQAKIDFVFLLDSSGSIGPTNFESMRDFSKRITGRFKLGANAVQVGIARFHSDGVWTLGLSTDGTLINNTLTTMTYDAGATATIPGLRVALNIAAAGRPDADKVIYILTDGMANVPCSCSECMSEWKTKPSVYKYSVQQQIIDNPALTTSQKQEAYQNMCKYQYSDSSYFFSGKTCSFCDWTYFSYCLPCADAVPIAQKINSWKRNAQGVVPNDPDNPFNGNNRVSWKVVAMAVGNAMSNYIGARQIQGMNYDPSRAMTVSWNDLQSVMSEIVDQSCNTNDVQIAQ</sequence>
<keyword evidence="1" id="KW-0812">Transmembrane</keyword>
<evidence type="ECO:0000256" key="1">
    <source>
        <dbReference type="SAM" id="Phobius"/>
    </source>
</evidence>
<dbReference type="InterPro" id="IPR050525">
    <property type="entry name" value="ECM_Assembly_Org"/>
</dbReference>
<evidence type="ECO:0000259" key="2">
    <source>
        <dbReference type="PROSITE" id="PS50234"/>
    </source>
</evidence>
<organism evidence="3 4">
    <name type="scientific">Naegleria fowleri</name>
    <name type="common">Brain eating amoeba</name>
    <dbReference type="NCBI Taxonomy" id="5763"/>
    <lineage>
        <taxon>Eukaryota</taxon>
        <taxon>Discoba</taxon>
        <taxon>Heterolobosea</taxon>
        <taxon>Tetramitia</taxon>
        <taxon>Eutetramitia</taxon>
        <taxon>Vahlkampfiidae</taxon>
        <taxon>Naegleria</taxon>
    </lineage>
</organism>
<keyword evidence="4" id="KW-1185">Reference proteome</keyword>
<dbReference type="PANTHER" id="PTHR24020:SF20">
    <property type="entry name" value="PH DOMAIN-CONTAINING PROTEIN"/>
    <property type="match status" value="1"/>
</dbReference>
<dbReference type="NCBIfam" id="NF012211">
    <property type="entry name" value="tand_rpt_95"/>
    <property type="match status" value="3"/>
</dbReference>
<dbReference type="GeneID" id="68113427"/>
<protein>
    <recommendedName>
        <fullName evidence="2">VWFA domain-containing protein</fullName>
    </recommendedName>
</protein>
<keyword evidence="1" id="KW-0472">Membrane</keyword>
<dbReference type="Gene3D" id="2.60.40.3440">
    <property type="match status" value="1"/>
</dbReference>
<dbReference type="PROSITE" id="PS50234">
    <property type="entry name" value="VWFA"/>
    <property type="match status" value="1"/>
</dbReference>
<dbReference type="VEuPathDB" id="AmoebaDB:NF0107240"/>
<name>A0A6A5BMB6_NAEFO</name>
<dbReference type="EMBL" id="VFQX01000051">
    <property type="protein sequence ID" value="KAF0974735.1"/>
    <property type="molecule type" value="Genomic_DNA"/>
</dbReference>
<keyword evidence="1" id="KW-1133">Transmembrane helix</keyword>
<accession>A0A6A5BMB6</accession>
<evidence type="ECO:0000313" key="3">
    <source>
        <dbReference type="EMBL" id="KAF0974735.1"/>
    </source>
</evidence>
<feature type="transmembrane region" description="Helical" evidence="1">
    <location>
        <begin position="33"/>
        <end position="59"/>
    </location>
</feature>
<dbReference type="SUPFAM" id="SSF53300">
    <property type="entry name" value="vWA-like"/>
    <property type="match status" value="1"/>
</dbReference>
<gene>
    <name evidence="3" type="ORF">FDP41_006209</name>
</gene>
<dbReference type="InterPro" id="IPR040853">
    <property type="entry name" value="RapA2_cadherin-like"/>
</dbReference>
<evidence type="ECO:0000313" key="4">
    <source>
        <dbReference type="Proteomes" id="UP000444721"/>
    </source>
</evidence>
<dbReference type="InterPro" id="IPR002035">
    <property type="entry name" value="VWF_A"/>
</dbReference>
<dbReference type="OMA" id="NVPCSCS"/>
<dbReference type="PRINTS" id="PR00453">
    <property type="entry name" value="VWFADOMAIN"/>
</dbReference>
<dbReference type="SMART" id="SM00327">
    <property type="entry name" value="VWA"/>
    <property type="match status" value="1"/>
</dbReference>
<dbReference type="Pfam" id="PF17963">
    <property type="entry name" value="Big_9"/>
    <property type="match status" value="8"/>
</dbReference>
<proteinExistence type="predicted"/>
<dbReference type="PANTHER" id="PTHR24020">
    <property type="entry name" value="COLLAGEN ALPHA"/>
    <property type="match status" value="1"/>
</dbReference>
<comment type="caution">
    <text evidence="3">The sequence shown here is derived from an EMBL/GenBank/DDBJ whole genome shotgun (WGS) entry which is preliminary data.</text>
</comment>
<dbReference type="VEuPathDB" id="AmoebaDB:FDP41_006209"/>